<evidence type="ECO:0000256" key="10">
    <source>
        <dbReference type="ARBA" id="ARBA00023237"/>
    </source>
</evidence>
<keyword evidence="9" id="KW-0472">Membrane</keyword>
<dbReference type="RefSeq" id="WP_334253416.1">
    <property type="nucleotide sequence ID" value="NZ_JBAJJM010000001.1"/>
</dbReference>
<feature type="non-terminal residue" evidence="13">
    <location>
        <position position="1"/>
    </location>
</feature>
<sequence>EKLSGDDELINPGDSVEMIAGKNLTVKQEANGKVTYATKDDVQFNSVTSNKVIVGDATDPAKSSTLTSGDNGLDMGGDKITNVADGDISPVSTDVINGKQLNNYTKVNGNNIGTDQDGSINIVNGNGTTVTSDKAGEIKVNVNNTDLTVAEEGTINVQDPNGTGAHYVNANTVAKAVNEVSWSVNSETDKATANAATQNTYKPVDNKVKAGSQVKVNAGRNVEISGSGRNINVAVSDNPEFNSVKVGGTKLSSKVAEDGVNELNIGGNNNAPTRITNVAAGVKNTDAVNVSQLKGAVNNLDNKINRNNRDLRAGIAGANAAAGLPQVYIPGKSMVAAAAGTFKGENALAVGYSRSSDNGKVILKLQGNANTRGDLGGSVGVGYQW</sequence>
<evidence type="ECO:0000256" key="8">
    <source>
        <dbReference type="ARBA" id="ARBA00022927"/>
    </source>
</evidence>
<keyword evidence="10" id="KW-0998">Cell outer membrane</keyword>
<comment type="caution">
    <text evidence="13">The sequence shown here is derived from an EMBL/GenBank/DDBJ whole genome shotgun (WGS) entry which is preliminary data.</text>
</comment>
<evidence type="ECO:0000256" key="4">
    <source>
        <dbReference type="ARBA" id="ARBA00022448"/>
    </source>
</evidence>
<dbReference type="SUPFAM" id="SSF101967">
    <property type="entry name" value="Adhesin YadA, collagen-binding domain"/>
    <property type="match status" value="2"/>
</dbReference>
<evidence type="ECO:0000256" key="6">
    <source>
        <dbReference type="ARBA" id="ARBA00022692"/>
    </source>
</evidence>
<gene>
    <name evidence="13" type="ORF">V6W77_00005</name>
</gene>
<name>A0ABU7ZBQ0_9PAST</name>
<reference evidence="13" key="1">
    <citation type="submission" date="2023-12" db="EMBL/GenBank/DDBJ databases">
        <title>Mannheima indologenes sp. nov. proposed for Clade V organisms of Mannheimia.</title>
        <authorList>
            <person name="Christensen H."/>
        </authorList>
    </citation>
    <scope>NUCLEOTIDE SEQUENCE</scope>
    <source>
        <strain evidence="13">M14.4</strain>
    </source>
</reference>
<dbReference type="InterPro" id="IPR011049">
    <property type="entry name" value="Serralysin-like_metalloprot_C"/>
</dbReference>
<dbReference type="Gene3D" id="2.150.10.10">
    <property type="entry name" value="Serralysin-like metalloprotease, C-terminal"/>
    <property type="match status" value="1"/>
</dbReference>
<feature type="domain" description="Trimeric autotransporter adhesin YadA-like stalk" evidence="12">
    <location>
        <begin position="274"/>
        <end position="312"/>
    </location>
</feature>
<comment type="similarity">
    <text evidence="3">Belongs to the autotransporter-2 (AT-2) (TC 1.B.40) family.</text>
</comment>
<keyword evidence="7" id="KW-0732">Signal</keyword>
<proteinExistence type="inferred from homology"/>
<dbReference type="Gene3D" id="3.30.1300.30">
    <property type="entry name" value="GSPII I/J protein-like"/>
    <property type="match status" value="1"/>
</dbReference>
<keyword evidence="5" id="KW-1134">Transmembrane beta strand</keyword>
<dbReference type="Pfam" id="PF03895">
    <property type="entry name" value="YadA_anchor"/>
    <property type="match status" value="1"/>
</dbReference>
<evidence type="ECO:0000259" key="12">
    <source>
        <dbReference type="Pfam" id="PF05662"/>
    </source>
</evidence>
<evidence type="ECO:0000256" key="5">
    <source>
        <dbReference type="ARBA" id="ARBA00022452"/>
    </source>
</evidence>
<feature type="domain" description="Trimeric autotransporter adhesin YadA-like C-terminal membrane anchor" evidence="11">
    <location>
        <begin position="325"/>
        <end position="385"/>
    </location>
</feature>
<evidence type="ECO:0000256" key="1">
    <source>
        <dbReference type="ARBA" id="ARBA00004241"/>
    </source>
</evidence>
<dbReference type="InterPro" id="IPR037174">
    <property type="entry name" value="Trimeric_adhesin"/>
</dbReference>
<feature type="domain" description="Trimeric autotransporter adhesin YadA-like stalk" evidence="12">
    <location>
        <begin position="79"/>
        <end position="121"/>
    </location>
</feature>
<organism evidence="13 14">
    <name type="scientific">Mannheimia indoligenes</name>
    <dbReference type="NCBI Taxonomy" id="3103145"/>
    <lineage>
        <taxon>Bacteria</taxon>
        <taxon>Pseudomonadati</taxon>
        <taxon>Pseudomonadota</taxon>
        <taxon>Gammaproteobacteria</taxon>
        <taxon>Pasteurellales</taxon>
        <taxon>Pasteurellaceae</taxon>
        <taxon>Mannheimia</taxon>
    </lineage>
</organism>
<comment type="subcellular location">
    <subcellularLocation>
        <location evidence="2">Cell outer membrane</location>
    </subcellularLocation>
    <subcellularLocation>
        <location evidence="1">Cell surface</location>
    </subcellularLocation>
</comment>
<dbReference type="InterPro" id="IPR045584">
    <property type="entry name" value="Pilin-like"/>
</dbReference>
<keyword evidence="6" id="KW-0812">Transmembrane</keyword>
<dbReference type="Gene3D" id="3.90.1780.10">
    <property type="entry name" value="Trimeric adhesin"/>
    <property type="match status" value="1"/>
</dbReference>
<evidence type="ECO:0000256" key="7">
    <source>
        <dbReference type="ARBA" id="ARBA00022729"/>
    </source>
</evidence>
<dbReference type="SUPFAM" id="SSF54523">
    <property type="entry name" value="Pili subunits"/>
    <property type="match status" value="1"/>
</dbReference>
<evidence type="ECO:0000256" key="2">
    <source>
        <dbReference type="ARBA" id="ARBA00004442"/>
    </source>
</evidence>
<dbReference type="Proteomes" id="UP001432017">
    <property type="component" value="Unassembled WGS sequence"/>
</dbReference>
<evidence type="ECO:0000259" key="11">
    <source>
        <dbReference type="Pfam" id="PF03895"/>
    </source>
</evidence>
<evidence type="ECO:0000313" key="14">
    <source>
        <dbReference type="Proteomes" id="UP001432017"/>
    </source>
</evidence>
<dbReference type="EMBL" id="JBAJJM010000001">
    <property type="protein sequence ID" value="MEG9474661.1"/>
    <property type="molecule type" value="Genomic_DNA"/>
</dbReference>
<accession>A0ABU7ZBQ0</accession>
<keyword evidence="4" id="KW-0813">Transport</keyword>
<keyword evidence="14" id="KW-1185">Reference proteome</keyword>
<protein>
    <submittedName>
        <fullName evidence="13">YadA-like family protein</fullName>
    </submittedName>
</protein>
<evidence type="ECO:0000313" key="13">
    <source>
        <dbReference type="EMBL" id="MEG9474661.1"/>
    </source>
</evidence>
<dbReference type="InterPro" id="IPR005594">
    <property type="entry name" value="YadA_C"/>
</dbReference>
<evidence type="ECO:0000256" key="3">
    <source>
        <dbReference type="ARBA" id="ARBA00005848"/>
    </source>
</evidence>
<evidence type="ECO:0000256" key="9">
    <source>
        <dbReference type="ARBA" id="ARBA00023136"/>
    </source>
</evidence>
<dbReference type="Pfam" id="PF05662">
    <property type="entry name" value="YadA_stalk"/>
    <property type="match status" value="2"/>
</dbReference>
<dbReference type="InterPro" id="IPR008635">
    <property type="entry name" value="Coiled_stalk_dom"/>
</dbReference>
<keyword evidence="8" id="KW-0653">Protein transport</keyword>